<evidence type="ECO:0000313" key="3">
    <source>
        <dbReference type="Proteomes" id="UP001225378"/>
    </source>
</evidence>
<sequence>MKYSCLIRSSLARLFLALAIASPAPGFAETRQEMDSWTYHQEADNWTNASFSFVRSPLPQRGVNDTLRLEIICKDHNLQFALDAYSLLTSRGSSFDFDYQIDQKRPVSITMKTYPDSKRRGYTDENVVGIVEDMLSGKAIFIRAHTLIKTVLSSKIPLDGAAEPIQKVLADCGVTLSNGETQQPGYNLADFERDIKALSPKQRQQVLNKIKKIIEEID</sequence>
<accession>A0AAU7NSF5</accession>
<protein>
    <recommendedName>
        <fullName evidence="4">Secreted protein</fullName>
    </recommendedName>
</protein>
<organism evidence="2 3">
    <name type="scientific">Methylomarinum roseum</name>
    <dbReference type="NCBI Taxonomy" id="3067653"/>
    <lineage>
        <taxon>Bacteria</taxon>
        <taxon>Pseudomonadati</taxon>
        <taxon>Pseudomonadota</taxon>
        <taxon>Gammaproteobacteria</taxon>
        <taxon>Methylococcales</taxon>
        <taxon>Methylococcaceae</taxon>
        <taxon>Methylomarinum</taxon>
    </lineage>
</organism>
<feature type="signal peptide" evidence="1">
    <location>
        <begin position="1"/>
        <end position="28"/>
    </location>
</feature>
<dbReference type="KEGG" id="mech:Q9L42_016270"/>
<dbReference type="Proteomes" id="UP001225378">
    <property type="component" value="Chromosome"/>
</dbReference>
<evidence type="ECO:0000313" key="2">
    <source>
        <dbReference type="EMBL" id="XBS19895.1"/>
    </source>
</evidence>
<gene>
    <name evidence="2" type="ORF">Q9L42_016270</name>
</gene>
<evidence type="ECO:0008006" key="4">
    <source>
        <dbReference type="Google" id="ProtNLM"/>
    </source>
</evidence>
<keyword evidence="3" id="KW-1185">Reference proteome</keyword>
<feature type="chain" id="PRO_5043627427" description="Secreted protein" evidence="1">
    <location>
        <begin position="29"/>
        <end position="218"/>
    </location>
</feature>
<name>A0AAU7NSF5_9GAMM</name>
<dbReference type="AlphaFoldDB" id="A0AAU7NSF5"/>
<reference evidence="2 3" key="1">
    <citation type="journal article" date="2024" name="Microbiology">
        <title>Methylomarinum rosea sp. nov., a novel halophilic methanotrophic bacterium from the hypersaline Lake Elton.</title>
        <authorList>
            <person name="Suleimanov R.Z."/>
            <person name="Oshkin I.Y."/>
            <person name="Danilova O.V."/>
            <person name="Suzina N.E."/>
            <person name="Dedysh S.N."/>
        </authorList>
    </citation>
    <scope>NUCLEOTIDE SEQUENCE [LARGE SCALE GENOMIC DNA]</scope>
    <source>
        <strain evidence="2 3">Ch1-1</strain>
    </source>
</reference>
<proteinExistence type="predicted"/>
<keyword evidence="1" id="KW-0732">Signal</keyword>
<dbReference type="RefSeq" id="WP_305907367.1">
    <property type="nucleotide sequence ID" value="NZ_CP157743.1"/>
</dbReference>
<evidence type="ECO:0000256" key="1">
    <source>
        <dbReference type="SAM" id="SignalP"/>
    </source>
</evidence>
<dbReference type="EMBL" id="CP157743">
    <property type="protein sequence ID" value="XBS19895.1"/>
    <property type="molecule type" value="Genomic_DNA"/>
</dbReference>